<name>A0A9D4EVT0_DREPO</name>
<evidence type="ECO:0000313" key="2">
    <source>
        <dbReference type="Proteomes" id="UP000828390"/>
    </source>
</evidence>
<sequence>MKVYDPTSEYEENDIEKLYEELEHTKVKIPKRCPRRIEPMRKRKTGLDFMTDVSTLTKR</sequence>
<protein>
    <submittedName>
        <fullName evidence="1">Uncharacterized protein</fullName>
    </submittedName>
</protein>
<organism evidence="1 2">
    <name type="scientific">Dreissena polymorpha</name>
    <name type="common">Zebra mussel</name>
    <name type="synonym">Mytilus polymorpha</name>
    <dbReference type="NCBI Taxonomy" id="45954"/>
    <lineage>
        <taxon>Eukaryota</taxon>
        <taxon>Metazoa</taxon>
        <taxon>Spiralia</taxon>
        <taxon>Lophotrochozoa</taxon>
        <taxon>Mollusca</taxon>
        <taxon>Bivalvia</taxon>
        <taxon>Autobranchia</taxon>
        <taxon>Heteroconchia</taxon>
        <taxon>Euheterodonta</taxon>
        <taxon>Imparidentia</taxon>
        <taxon>Neoheterodontei</taxon>
        <taxon>Myida</taxon>
        <taxon>Dreissenoidea</taxon>
        <taxon>Dreissenidae</taxon>
        <taxon>Dreissena</taxon>
    </lineage>
</organism>
<evidence type="ECO:0000313" key="1">
    <source>
        <dbReference type="EMBL" id="KAH3784935.1"/>
    </source>
</evidence>
<dbReference type="EMBL" id="JAIWYP010000008">
    <property type="protein sequence ID" value="KAH3784935.1"/>
    <property type="molecule type" value="Genomic_DNA"/>
</dbReference>
<proteinExistence type="predicted"/>
<accession>A0A9D4EVT0</accession>
<keyword evidence="2" id="KW-1185">Reference proteome</keyword>
<reference evidence="1" key="2">
    <citation type="submission" date="2020-11" db="EMBL/GenBank/DDBJ databases">
        <authorList>
            <person name="McCartney M.A."/>
            <person name="Auch B."/>
            <person name="Kono T."/>
            <person name="Mallez S."/>
            <person name="Becker A."/>
            <person name="Gohl D.M."/>
            <person name="Silverstein K.A.T."/>
            <person name="Koren S."/>
            <person name="Bechman K.B."/>
            <person name="Herman A."/>
            <person name="Abrahante J.E."/>
            <person name="Garbe J."/>
        </authorList>
    </citation>
    <scope>NUCLEOTIDE SEQUENCE</scope>
    <source>
        <strain evidence="1">Duluth1</strain>
        <tissue evidence="1">Whole animal</tissue>
    </source>
</reference>
<reference evidence="1" key="1">
    <citation type="journal article" date="2019" name="bioRxiv">
        <title>The Genome of the Zebra Mussel, Dreissena polymorpha: A Resource for Invasive Species Research.</title>
        <authorList>
            <person name="McCartney M.A."/>
            <person name="Auch B."/>
            <person name="Kono T."/>
            <person name="Mallez S."/>
            <person name="Zhang Y."/>
            <person name="Obille A."/>
            <person name="Becker A."/>
            <person name="Abrahante J.E."/>
            <person name="Garbe J."/>
            <person name="Badalamenti J.P."/>
            <person name="Herman A."/>
            <person name="Mangelson H."/>
            <person name="Liachko I."/>
            <person name="Sullivan S."/>
            <person name="Sone E.D."/>
            <person name="Koren S."/>
            <person name="Silverstein K.A.T."/>
            <person name="Beckman K.B."/>
            <person name="Gohl D.M."/>
        </authorList>
    </citation>
    <scope>NUCLEOTIDE SEQUENCE</scope>
    <source>
        <strain evidence="1">Duluth1</strain>
        <tissue evidence="1">Whole animal</tissue>
    </source>
</reference>
<dbReference type="AlphaFoldDB" id="A0A9D4EVT0"/>
<gene>
    <name evidence="1" type="ORF">DPMN_163008</name>
</gene>
<comment type="caution">
    <text evidence="1">The sequence shown here is derived from an EMBL/GenBank/DDBJ whole genome shotgun (WGS) entry which is preliminary data.</text>
</comment>
<dbReference type="Proteomes" id="UP000828390">
    <property type="component" value="Unassembled WGS sequence"/>
</dbReference>